<dbReference type="Pfam" id="PF07887">
    <property type="entry name" value="Calmodulin_bind"/>
    <property type="match status" value="1"/>
</dbReference>
<dbReference type="InterPro" id="IPR046831">
    <property type="entry name" value="Calmodulin_bind_N"/>
</dbReference>
<name>A0A0E0LV14_ORYPU</name>
<dbReference type="PANTHER" id="PTHR31713">
    <property type="entry name" value="OS02G0177800 PROTEIN"/>
    <property type="match status" value="1"/>
</dbReference>
<accession>A0A0E0LV14</accession>
<reference evidence="2" key="2">
    <citation type="submission" date="2018-05" db="EMBL/GenBank/DDBJ databases">
        <title>OpunRS2 (Oryza punctata Reference Sequence Version 2).</title>
        <authorList>
            <person name="Zhang J."/>
            <person name="Kudrna D."/>
            <person name="Lee S."/>
            <person name="Talag J."/>
            <person name="Welchert J."/>
            <person name="Wing R.A."/>
        </authorList>
    </citation>
    <scope>NUCLEOTIDE SEQUENCE [LARGE SCALE GENOMIC DNA]</scope>
</reference>
<dbReference type="Proteomes" id="UP000026962">
    <property type="component" value="Chromosome 8"/>
</dbReference>
<organism evidence="2">
    <name type="scientific">Oryza punctata</name>
    <name type="common">Red rice</name>
    <dbReference type="NCBI Taxonomy" id="4537"/>
    <lineage>
        <taxon>Eukaryota</taxon>
        <taxon>Viridiplantae</taxon>
        <taxon>Streptophyta</taxon>
        <taxon>Embryophyta</taxon>
        <taxon>Tracheophyta</taxon>
        <taxon>Spermatophyta</taxon>
        <taxon>Magnoliopsida</taxon>
        <taxon>Liliopsida</taxon>
        <taxon>Poales</taxon>
        <taxon>Poaceae</taxon>
        <taxon>BOP clade</taxon>
        <taxon>Oryzoideae</taxon>
        <taxon>Oryzeae</taxon>
        <taxon>Oryzinae</taxon>
        <taxon>Oryza</taxon>
    </lineage>
</organism>
<dbReference type="GO" id="GO:0043565">
    <property type="term" value="F:sequence-specific DNA binding"/>
    <property type="evidence" value="ECO:0007669"/>
    <property type="project" value="TreeGrafter"/>
</dbReference>
<keyword evidence="3" id="KW-1185">Reference proteome</keyword>
<proteinExistence type="predicted"/>
<dbReference type="GO" id="GO:0005516">
    <property type="term" value="F:calmodulin binding"/>
    <property type="evidence" value="ECO:0007669"/>
    <property type="project" value="InterPro"/>
</dbReference>
<dbReference type="GO" id="GO:0005634">
    <property type="term" value="C:nucleus"/>
    <property type="evidence" value="ECO:0007669"/>
    <property type="project" value="TreeGrafter"/>
</dbReference>
<dbReference type="GO" id="GO:0080142">
    <property type="term" value="P:regulation of salicylic acid biosynthetic process"/>
    <property type="evidence" value="ECO:0007669"/>
    <property type="project" value="TreeGrafter"/>
</dbReference>
<dbReference type="Gramene" id="OPUNC08G13440.1">
    <property type="protein sequence ID" value="OPUNC08G13440.1"/>
    <property type="gene ID" value="OPUNC08G13440"/>
</dbReference>
<reference evidence="2" key="1">
    <citation type="submission" date="2015-04" db="UniProtKB">
        <authorList>
            <consortium name="EnsemblPlants"/>
        </authorList>
    </citation>
    <scope>IDENTIFICATION</scope>
</reference>
<dbReference type="GO" id="GO:0003700">
    <property type="term" value="F:DNA-binding transcription factor activity"/>
    <property type="evidence" value="ECO:0007669"/>
    <property type="project" value="TreeGrafter"/>
</dbReference>
<protein>
    <recommendedName>
        <fullName evidence="1">Calmodulin binding protein-like N-terminal domain-containing protein</fullName>
    </recommendedName>
</protein>
<feature type="domain" description="Calmodulin binding protein-like N-terminal" evidence="1">
    <location>
        <begin position="77"/>
        <end position="147"/>
    </location>
</feature>
<evidence type="ECO:0000313" key="3">
    <source>
        <dbReference type="Proteomes" id="UP000026962"/>
    </source>
</evidence>
<dbReference type="InterPro" id="IPR012416">
    <property type="entry name" value="CBP60"/>
</dbReference>
<evidence type="ECO:0000313" key="2">
    <source>
        <dbReference type="EnsemblPlants" id="OPUNC08G13440.1"/>
    </source>
</evidence>
<dbReference type="HOGENOM" id="CLU_1771092_0_0_1"/>
<dbReference type="PANTHER" id="PTHR31713:SF42">
    <property type="entry name" value="PROTEIN SAR DEFICIENT 1"/>
    <property type="match status" value="1"/>
</dbReference>
<dbReference type="STRING" id="4537.A0A0E0LV14"/>
<sequence>MVKQVQTLFVAKSLICSCQSLIQLDELFLETCSVLIALFLVTCWCRRSSRQVSCAARVALRVLRLSPETPPTRPPMWKMAFRFKPKRPIFTGSKIEDVNGNPLEIILVDVDTGAPATISQPLRIEVVPVLGDFPPEDREHWKAEEFQ</sequence>
<dbReference type="EnsemblPlants" id="OPUNC08G13440.1">
    <property type="protein sequence ID" value="OPUNC08G13440.1"/>
    <property type="gene ID" value="OPUNC08G13440"/>
</dbReference>
<evidence type="ECO:0000259" key="1">
    <source>
        <dbReference type="Pfam" id="PF07887"/>
    </source>
</evidence>
<dbReference type="AlphaFoldDB" id="A0A0E0LV14"/>